<dbReference type="Gene3D" id="2.102.10.10">
    <property type="entry name" value="Rieske [2Fe-2S] iron-sulphur domain"/>
    <property type="match status" value="1"/>
</dbReference>
<name>A0ABV8JLL1_9BACL</name>
<comment type="caution">
    <text evidence="8">The sequence shown here is derived from an EMBL/GenBank/DDBJ whole genome shotgun (WGS) entry which is preliminary data.</text>
</comment>
<evidence type="ECO:0000313" key="8">
    <source>
        <dbReference type="EMBL" id="MFC4078071.1"/>
    </source>
</evidence>
<keyword evidence="2" id="KW-0479">Metal-binding</keyword>
<feature type="domain" description="Rieske" evidence="7">
    <location>
        <begin position="56"/>
        <end position="153"/>
    </location>
</feature>
<dbReference type="EMBL" id="JBHSAP010000018">
    <property type="protein sequence ID" value="MFC4078071.1"/>
    <property type="molecule type" value="Genomic_DNA"/>
</dbReference>
<dbReference type="PROSITE" id="PS51296">
    <property type="entry name" value="RIESKE"/>
    <property type="match status" value="1"/>
</dbReference>
<proteinExistence type="predicted"/>
<sequence>MSRRKFLTYTIASTAGFLASGVLYPMVRFAVDPLLQKGTDTKFVDVGSVNEFGKDPKSVEFRIERKDGWYKKEGGEKATAWVLKHGGEILALSPICKHLGCTVKWEGGGKTNIFYCPCHGGEYTKDGVNIPGTPPNAPLDVYASKIEGDRLLLGPIKQRGGGA</sequence>
<evidence type="ECO:0000256" key="4">
    <source>
        <dbReference type="ARBA" id="ARBA00023014"/>
    </source>
</evidence>
<dbReference type="SUPFAM" id="SSF50022">
    <property type="entry name" value="ISP domain"/>
    <property type="match status" value="1"/>
</dbReference>
<dbReference type="PANTHER" id="PTHR10134">
    <property type="entry name" value="CYTOCHROME B-C1 COMPLEX SUBUNIT RIESKE, MITOCHONDRIAL"/>
    <property type="match status" value="1"/>
</dbReference>
<evidence type="ECO:0000256" key="3">
    <source>
        <dbReference type="ARBA" id="ARBA00023004"/>
    </source>
</evidence>
<dbReference type="InterPro" id="IPR036922">
    <property type="entry name" value="Rieske_2Fe-2S_sf"/>
</dbReference>
<dbReference type="CDD" id="cd03467">
    <property type="entry name" value="Rieske"/>
    <property type="match status" value="1"/>
</dbReference>
<protein>
    <submittedName>
        <fullName evidence="8">Ubiquinol-cytochrome c reductase iron-sulfur subunit</fullName>
    </submittedName>
</protein>
<keyword evidence="6" id="KW-1133">Transmembrane helix</keyword>
<organism evidence="8 9">
    <name type="scientific">Salinithrix halophila</name>
    <dbReference type="NCBI Taxonomy" id="1485204"/>
    <lineage>
        <taxon>Bacteria</taxon>
        <taxon>Bacillati</taxon>
        <taxon>Bacillota</taxon>
        <taxon>Bacilli</taxon>
        <taxon>Bacillales</taxon>
        <taxon>Thermoactinomycetaceae</taxon>
        <taxon>Salinithrix</taxon>
    </lineage>
</organism>
<keyword evidence="6" id="KW-0472">Membrane</keyword>
<evidence type="ECO:0000256" key="2">
    <source>
        <dbReference type="ARBA" id="ARBA00022723"/>
    </source>
</evidence>
<keyword evidence="4" id="KW-0411">Iron-sulfur</keyword>
<evidence type="ECO:0000256" key="1">
    <source>
        <dbReference type="ARBA" id="ARBA00022714"/>
    </source>
</evidence>
<keyword evidence="9" id="KW-1185">Reference proteome</keyword>
<gene>
    <name evidence="8" type="ORF">ACFOUO_14810</name>
</gene>
<reference evidence="9" key="1">
    <citation type="journal article" date="2019" name="Int. J. Syst. Evol. Microbiol.">
        <title>The Global Catalogue of Microorganisms (GCM) 10K type strain sequencing project: providing services to taxonomists for standard genome sequencing and annotation.</title>
        <authorList>
            <consortium name="The Broad Institute Genomics Platform"/>
            <consortium name="The Broad Institute Genome Sequencing Center for Infectious Disease"/>
            <person name="Wu L."/>
            <person name="Ma J."/>
        </authorList>
    </citation>
    <scope>NUCLEOTIDE SEQUENCE [LARGE SCALE GENOMIC DNA]</scope>
    <source>
        <strain evidence="9">IBRC-M 10813</strain>
    </source>
</reference>
<evidence type="ECO:0000259" key="7">
    <source>
        <dbReference type="PROSITE" id="PS51296"/>
    </source>
</evidence>
<keyword evidence="5" id="KW-1015">Disulfide bond</keyword>
<dbReference type="RefSeq" id="WP_380706263.1">
    <property type="nucleotide sequence ID" value="NZ_JBHSAP010000018.1"/>
</dbReference>
<keyword evidence="1" id="KW-0001">2Fe-2S</keyword>
<dbReference type="Proteomes" id="UP001595843">
    <property type="component" value="Unassembled WGS sequence"/>
</dbReference>
<dbReference type="InterPro" id="IPR017941">
    <property type="entry name" value="Rieske_2Fe-2S"/>
</dbReference>
<evidence type="ECO:0000256" key="6">
    <source>
        <dbReference type="SAM" id="Phobius"/>
    </source>
</evidence>
<keyword evidence="3" id="KW-0408">Iron</keyword>
<keyword evidence="6" id="KW-0812">Transmembrane</keyword>
<evidence type="ECO:0000256" key="5">
    <source>
        <dbReference type="ARBA" id="ARBA00023157"/>
    </source>
</evidence>
<evidence type="ECO:0000313" key="9">
    <source>
        <dbReference type="Proteomes" id="UP001595843"/>
    </source>
</evidence>
<accession>A0ABV8JLL1</accession>
<dbReference type="InterPro" id="IPR014349">
    <property type="entry name" value="Rieske_Fe-S_prot"/>
</dbReference>
<feature type="transmembrane region" description="Helical" evidence="6">
    <location>
        <begin position="6"/>
        <end position="27"/>
    </location>
</feature>
<dbReference type="Pfam" id="PF00355">
    <property type="entry name" value="Rieske"/>
    <property type="match status" value="1"/>
</dbReference>